<reference evidence="4" key="1">
    <citation type="submission" date="2018-10" db="EMBL/GenBank/DDBJ databases">
        <authorList>
            <person name="Vincent A.T."/>
            <person name="Schiettekatte O."/>
            <person name="Bourhy P."/>
            <person name="Veyrier F.J."/>
            <person name="Picardeau M."/>
        </authorList>
    </citation>
    <scope>NUCLEOTIDE SEQUENCE</scope>
    <source>
        <strain evidence="4">201702690</strain>
    </source>
</reference>
<sequence>MFVKRLILIGLKKVRMQIPSLFGRFSPFLLGLILYSGNLNAESWSWSGAYLIQPETLEYSGPVQIQVRDGLVEKISPSSPGKEPLYILPGFCDSHVTLGANSLGGQKDKHELELDLKQFLLHGFTHIQSIADPPWARELSESRKRNFVFPKILTLPPVLIADSKEVAGVKPSGYKILKSPEEAIAAVSSRGKGRAHLFLRHNQGEAFTIDGKLLYRMRSEAEKAGLELSVSTFGEEFANWEALSSEVKVLYHPIPEMPSLQPVAGNLIKQIWAPLFSIYYAQKEVGTPSFSEEWEKWTNWSPSFKERAMSKEALSTLAPLSESEKQEADREYESYLAFLRARKNLSLRILLGSGSGHQLLFPGISGWKELRILSDLIGPKEALRAATETTCTYLGAAHEGKIRVGKPADLLIFREDPLKNWDKLKTLKTVVTEMVKTEIVAPSSPEKKNEKKKSKSRKKG</sequence>
<dbReference type="Proteomes" id="UP000297946">
    <property type="component" value="Unassembled WGS sequence"/>
</dbReference>
<comment type="caution">
    <text evidence="3">The sequence shown here is derived from an EMBL/GenBank/DDBJ whole genome shotgun (WGS) entry which is preliminary data.</text>
</comment>
<dbReference type="InterPro" id="IPR006680">
    <property type="entry name" value="Amidohydro-rel"/>
</dbReference>
<feature type="region of interest" description="Disordered" evidence="1">
    <location>
        <begin position="438"/>
        <end position="460"/>
    </location>
</feature>
<dbReference type="EMBL" id="RQGC01000007">
    <property type="protein sequence ID" value="TGL40734.1"/>
    <property type="molecule type" value="Genomic_DNA"/>
</dbReference>
<evidence type="ECO:0000259" key="2">
    <source>
        <dbReference type="Pfam" id="PF01979"/>
    </source>
</evidence>
<name>A0A5F1ZT16_9LEPT</name>
<gene>
    <name evidence="3" type="ORF">EHO57_14320</name>
    <name evidence="4" type="ORF">EHQ53_12185</name>
</gene>
<dbReference type="EMBL" id="RQER01000010">
    <property type="protein sequence ID" value="TGJ98700.1"/>
    <property type="molecule type" value="Genomic_DNA"/>
</dbReference>
<keyword evidence="5" id="KW-1185">Reference proteome</keyword>
<dbReference type="SUPFAM" id="SSF51556">
    <property type="entry name" value="Metallo-dependent hydrolases"/>
    <property type="match status" value="1"/>
</dbReference>
<dbReference type="Gene3D" id="3.40.50.10910">
    <property type="entry name" value="Amidohydrolase"/>
    <property type="match status" value="1"/>
</dbReference>
<dbReference type="Gene3D" id="1.20.58.520">
    <property type="entry name" value="Amidohydrolase"/>
    <property type="match status" value="1"/>
</dbReference>
<accession>A0A5F1ZT16</accession>
<dbReference type="Pfam" id="PF01979">
    <property type="entry name" value="Amidohydro_1"/>
    <property type="match status" value="1"/>
</dbReference>
<dbReference type="Gene3D" id="2.30.40.10">
    <property type="entry name" value="Urease, subunit C, domain 1"/>
    <property type="match status" value="1"/>
</dbReference>
<dbReference type="InterPro" id="IPR011059">
    <property type="entry name" value="Metal-dep_hydrolase_composite"/>
</dbReference>
<evidence type="ECO:0000313" key="6">
    <source>
        <dbReference type="Proteomes" id="UP000297946"/>
    </source>
</evidence>
<dbReference type="InterPro" id="IPR032466">
    <property type="entry name" value="Metal_Hydrolase"/>
</dbReference>
<feature type="compositionally biased region" description="Basic residues" evidence="1">
    <location>
        <begin position="450"/>
        <end position="460"/>
    </location>
</feature>
<dbReference type="RefSeq" id="WP_135646036.1">
    <property type="nucleotide sequence ID" value="NZ_RQER01000010.1"/>
</dbReference>
<dbReference type="Proteomes" id="UP000297273">
    <property type="component" value="Unassembled WGS sequence"/>
</dbReference>
<dbReference type="InterPro" id="IPR051781">
    <property type="entry name" value="Metallo-dep_Hydrolase"/>
</dbReference>
<evidence type="ECO:0000256" key="1">
    <source>
        <dbReference type="SAM" id="MobiDB-lite"/>
    </source>
</evidence>
<feature type="domain" description="Amidohydrolase-related" evidence="2">
    <location>
        <begin position="365"/>
        <end position="439"/>
    </location>
</feature>
<dbReference type="GO" id="GO:0016810">
    <property type="term" value="F:hydrolase activity, acting on carbon-nitrogen (but not peptide) bonds"/>
    <property type="evidence" value="ECO:0007669"/>
    <property type="project" value="InterPro"/>
</dbReference>
<dbReference type="OrthoDB" id="339103at2"/>
<evidence type="ECO:0000313" key="3">
    <source>
        <dbReference type="EMBL" id="TGJ98700.1"/>
    </source>
</evidence>
<protein>
    <recommendedName>
        <fullName evidence="2">Amidohydrolase-related domain-containing protein</fullName>
    </recommendedName>
</protein>
<dbReference type="AlphaFoldDB" id="A0A5F1ZT16"/>
<proteinExistence type="predicted"/>
<evidence type="ECO:0000313" key="4">
    <source>
        <dbReference type="EMBL" id="TGL40734.1"/>
    </source>
</evidence>
<evidence type="ECO:0000313" key="5">
    <source>
        <dbReference type="Proteomes" id="UP000297273"/>
    </source>
</evidence>
<dbReference type="PANTHER" id="PTHR43135">
    <property type="entry name" value="ALPHA-D-RIBOSE 1-METHYLPHOSPHONATE 5-TRIPHOSPHATE DIPHOSPHATASE"/>
    <property type="match status" value="1"/>
</dbReference>
<organism evidence="3 6">
    <name type="scientific">Leptospira langatensis</name>
    <dbReference type="NCBI Taxonomy" id="2484983"/>
    <lineage>
        <taxon>Bacteria</taxon>
        <taxon>Pseudomonadati</taxon>
        <taxon>Spirochaetota</taxon>
        <taxon>Spirochaetia</taxon>
        <taxon>Leptospirales</taxon>
        <taxon>Leptospiraceae</taxon>
        <taxon>Leptospira</taxon>
    </lineage>
</organism>
<dbReference type="PANTHER" id="PTHR43135:SF3">
    <property type="entry name" value="ALPHA-D-RIBOSE 1-METHYLPHOSPHONATE 5-TRIPHOSPHATE DIPHOSPHATASE"/>
    <property type="match status" value="1"/>
</dbReference>
<reference evidence="3 6" key="2">
    <citation type="journal article" date="2019" name="PLoS Negl. Trop. Dis.">
        <title>Revisiting the worldwide diversity of Leptospira species in the environment.</title>
        <authorList>
            <person name="Vincent A.T."/>
            <person name="Schiettekatte O."/>
            <person name="Bourhy P."/>
            <person name="Veyrier F.J."/>
            <person name="Picardeau M."/>
        </authorList>
    </citation>
    <scope>NUCLEOTIDE SEQUENCE [LARGE SCALE GENOMIC DNA]</scope>
    <source>
        <strain evidence="4">201702690</strain>
        <strain evidence="3 6">SSW18</strain>
    </source>
</reference>
<dbReference type="Gene3D" id="3.30.110.90">
    <property type="entry name" value="Amidohydrolase"/>
    <property type="match status" value="1"/>
</dbReference>